<reference evidence="2 3" key="1">
    <citation type="submission" date="2017-10" db="EMBL/GenBank/DDBJ databases">
        <title>Resolving the taxonomy of Roseburia spp., Eubacterium rectale and Agathobacter spp. through phylogenomic analysis.</title>
        <authorList>
            <person name="Sheridan P.O."/>
            <person name="Walker A.W."/>
            <person name="Duncan S.H."/>
            <person name="Scott K.P."/>
            <person name="Toole P.W.O."/>
            <person name="Luis P."/>
            <person name="Flint H.J."/>
        </authorList>
    </citation>
    <scope>NUCLEOTIDE SEQUENCE [LARGE SCALE GENOMIC DNA]</scope>
    <source>
        <strain evidence="2 3">JK623</strain>
    </source>
</reference>
<dbReference type="SUPFAM" id="SSF47789">
    <property type="entry name" value="C-terminal domain of RNA polymerase alpha subunit"/>
    <property type="match status" value="1"/>
</dbReference>
<dbReference type="Proteomes" id="UP000224563">
    <property type="component" value="Unassembled WGS sequence"/>
</dbReference>
<comment type="caution">
    <text evidence="2">The sequence shown here is derived from an EMBL/GenBank/DDBJ whole genome shotgun (WGS) entry which is preliminary data.</text>
</comment>
<keyword evidence="3" id="KW-1185">Reference proteome</keyword>
<dbReference type="Pfam" id="PF03118">
    <property type="entry name" value="RNA_pol_A_CTD"/>
    <property type="match status" value="1"/>
</dbReference>
<dbReference type="EMBL" id="PDYG01000048">
    <property type="protein sequence ID" value="PHU37492.1"/>
    <property type="molecule type" value="Genomic_DNA"/>
</dbReference>
<dbReference type="GO" id="GO:0006351">
    <property type="term" value="P:DNA-templated transcription"/>
    <property type="evidence" value="ECO:0007669"/>
    <property type="project" value="InterPro"/>
</dbReference>
<evidence type="ECO:0000313" key="3">
    <source>
        <dbReference type="Proteomes" id="UP000224563"/>
    </source>
</evidence>
<dbReference type="Gene3D" id="1.10.150.20">
    <property type="entry name" value="5' to 3' exonuclease, C-terminal subdomain"/>
    <property type="match status" value="1"/>
</dbReference>
<reference evidence="2 3" key="2">
    <citation type="submission" date="2017-10" db="EMBL/GenBank/DDBJ databases">
        <authorList>
            <person name="Banno H."/>
            <person name="Chua N.-H."/>
        </authorList>
    </citation>
    <scope>NUCLEOTIDE SEQUENCE [LARGE SCALE GENOMIC DNA]</scope>
    <source>
        <strain evidence="2 3">JK623</strain>
    </source>
</reference>
<protein>
    <recommendedName>
        <fullName evidence="1">RNA polymerase alpha subunit C-terminal domain-containing protein</fullName>
    </recommendedName>
</protein>
<accession>A0A2G3E2J4</accession>
<evidence type="ECO:0000313" key="2">
    <source>
        <dbReference type="EMBL" id="PHU37492.1"/>
    </source>
</evidence>
<feature type="domain" description="RNA polymerase alpha subunit C-terminal" evidence="1">
    <location>
        <begin position="60"/>
        <end position="113"/>
    </location>
</feature>
<organism evidence="2 3">
    <name type="scientific">Agathobacter ruminis</name>
    <dbReference type="NCBI Taxonomy" id="1712665"/>
    <lineage>
        <taxon>Bacteria</taxon>
        <taxon>Bacillati</taxon>
        <taxon>Bacillota</taxon>
        <taxon>Clostridia</taxon>
        <taxon>Lachnospirales</taxon>
        <taxon>Lachnospiraceae</taxon>
        <taxon>Agathobacter</taxon>
    </lineage>
</organism>
<dbReference type="GO" id="GO:0003677">
    <property type="term" value="F:DNA binding"/>
    <property type="evidence" value="ECO:0007669"/>
    <property type="project" value="InterPro"/>
</dbReference>
<dbReference type="GO" id="GO:0003899">
    <property type="term" value="F:DNA-directed RNA polymerase activity"/>
    <property type="evidence" value="ECO:0007669"/>
    <property type="project" value="InterPro"/>
</dbReference>
<dbReference type="AlphaFoldDB" id="A0A2G3E2J4"/>
<evidence type="ECO:0000259" key="1">
    <source>
        <dbReference type="Pfam" id="PF03118"/>
    </source>
</evidence>
<dbReference type="InterPro" id="IPR011260">
    <property type="entry name" value="RNAP_asu_C"/>
</dbReference>
<proteinExistence type="predicted"/>
<gene>
    <name evidence="2" type="ORF">CSX02_07605</name>
</gene>
<sequence length="140" mass="15980">MPLLKSSKMSTEVCAMTKNSEKYEQIKKIFKDAAGIGLHERHGGKFYFSMRLTPQMEVCDIAVLDLSVRATNGLRRAGYHTVGELCIDLSNGADLKKIRNCGAKSYSEIMEKLFLFNLANMSEQRQRLFILETIEKNHRM</sequence>
<name>A0A2G3E2J4_9FIRM</name>